<comment type="caution">
    <text evidence="8">The sequence shown here is derived from an EMBL/GenBank/DDBJ whole genome shotgun (WGS) entry which is preliminary data.</text>
</comment>
<evidence type="ECO:0000313" key="9">
    <source>
        <dbReference type="Proteomes" id="UP001431783"/>
    </source>
</evidence>
<dbReference type="AlphaFoldDB" id="A0AAW1V772"/>
<comment type="subunit">
    <text evidence="1">Monomer.</text>
</comment>
<keyword evidence="2 5" id="KW-0349">Heme</keyword>
<protein>
    <recommendedName>
        <fullName evidence="7">Globin domain-containing protein</fullName>
    </recommendedName>
</protein>
<feature type="chain" id="PRO_5043766321" description="Globin domain-containing protein" evidence="6">
    <location>
        <begin position="19"/>
        <end position="206"/>
    </location>
</feature>
<evidence type="ECO:0000256" key="4">
    <source>
        <dbReference type="ARBA" id="ARBA00023004"/>
    </source>
</evidence>
<dbReference type="PANTHER" id="PTHR46783">
    <property type="entry name" value="CYTOGLOBIN"/>
    <property type="match status" value="1"/>
</dbReference>
<comment type="similarity">
    <text evidence="5">Belongs to the globin family.</text>
</comment>
<dbReference type="CDD" id="cd01040">
    <property type="entry name" value="Mb-like"/>
    <property type="match status" value="1"/>
</dbReference>
<dbReference type="SUPFAM" id="SSF46458">
    <property type="entry name" value="Globin-like"/>
    <property type="match status" value="1"/>
</dbReference>
<dbReference type="GO" id="GO:0020037">
    <property type="term" value="F:heme binding"/>
    <property type="evidence" value="ECO:0007669"/>
    <property type="project" value="InterPro"/>
</dbReference>
<dbReference type="GO" id="GO:0005344">
    <property type="term" value="F:oxygen carrier activity"/>
    <property type="evidence" value="ECO:0007669"/>
    <property type="project" value="UniProtKB-KW"/>
</dbReference>
<sequence length="206" mass="23463">MYSQLFLIVLILSSQAASEHEGSAFRGNGRSKTMGSFFSLLGGRGGTPDPVTGLTTRENKLIQNSYSKLMENAIESGMAIMIKLFEKHPQYKKLFPFRDVPDDKLKDSASFKVHCSRIMYNLREVVDNLDDGELVVAMLDKIATNHKKHKAPAQGFHDIKVVIADIISSLFRQILWTPGRNCWTWRWVIFRSNYLKSVVLSVYLYL</sequence>
<keyword evidence="4" id="KW-0408">Iron</keyword>
<evidence type="ECO:0000256" key="3">
    <source>
        <dbReference type="ARBA" id="ARBA00022723"/>
    </source>
</evidence>
<reference evidence="8 9" key="1">
    <citation type="submission" date="2023-03" db="EMBL/GenBank/DDBJ databases">
        <title>Genome insight into feeding habits of ladybird beetles.</title>
        <authorList>
            <person name="Li H.-S."/>
            <person name="Huang Y.-H."/>
            <person name="Pang H."/>
        </authorList>
    </citation>
    <scope>NUCLEOTIDE SEQUENCE [LARGE SCALE GENOMIC DNA]</scope>
    <source>
        <strain evidence="8">SYSU_2023b</strain>
        <tissue evidence="8">Whole body</tissue>
    </source>
</reference>
<evidence type="ECO:0000256" key="2">
    <source>
        <dbReference type="ARBA" id="ARBA00022617"/>
    </source>
</evidence>
<keyword evidence="5" id="KW-0813">Transport</keyword>
<dbReference type="InterPro" id="IPR044399">
    <property type="entry name" value="Mb-like_M"/>
</dbReference>
<dbReference type="EMBL" id="JARQZJ010000121">
    <property type="protein sequence ID" value="KAK9887744.1"/>
    <property type="molecule type" value="Genomic_DNA"/>
</dbReference>
<dbReference type="InterPro" id="IPR009050">
    <property type="entry name" value="Globin-like_sf"/>
</dbReference>
<dbReference type="PROSITE" id="PS01033">
    <property type="entry name" value="GLOBIN"/>
    <property type="match status" value="1"/>
</dbReference>
<dbReference type="InterPro" id="IPR013314">
    <property type="entry name" value="Globin_lamprey/hagfish"/>
</dbReference>
<keyword evidence="3" id="KW-0479">Metal-binding</keyword>
<dbReference type="GO" id="GO:0016491">
    <property type="term" value="F:oxidoreductase activity"/>
    <property type="evidence" value="ECO:0007669"/>
    <property type="project" value="UniProtKB-ARBA"/>
</dbReference>
<evidence type="ECO:0000256" key="5">
    <source>
        <dbReference type="RuleBase" id="RU000356"/>
    </source>
</evidence>
<proteinExistence type="inferred from homology"/>
<dbReference type="InterPro" id="IPR012292">
    <property type="entry name" value="Globin/Proto"/>
</dbReference>
<dbReference type="Pfam" id="PF00042">
    <property type="entry name" value="Globin"/>
    <property type="match status" value="1"/>
</dbReference>
<keyword evidence="6" id="KW-0732">Signal</keyword>
<accession>A0AAW1V772</accession>
<evidence type="ECO:0000259" key="7">
    <source>
        <dbReference type="PROSITE" id="PS01033"/>
    </source>
</evidence>
<evidence type="ECO:0000256" key="1">
    <source>
        <dbReference type="ARBA" id="ARBA00011245"/>
    </source>
</evidence>
<keyword evidence="5" id="KW-0561">Oxygen transport</keyword>
<dbReference type="InterPro" id="IPR000971">
    <property type="entry name" value="Globin"/>
</dbReference>
<dbReference type="Proteomes" id="UP001431783">
    <property type="component" value="Unassembled WGS sequence"/>
</dbReference>
<dbReference type="PANTHER" id="PTHR46783:SF1">
    <property type="entry name" value="CYTOGLOBIN-1-RELATED"/>
    <property type="match status" value="1"/>
</dbReference>
<dbReference type="GO" id="GO:0005506">
    <property type="term" value="F:iron ion binding"/>
    <property type="evidence" value="ECO:0007669"/>
    <property type="project" value="InterPro"/>
</dbReference>
<name>A0AAW1V772_9CUCU</name>
<dbReference type="GO" id="GO:0019825">
    <property type="term" value="F:oxygen binding"/>
    <property type="evidence" value="ECO:0007669"/>
    <property type="project" value="InterPro"/>
</dbReference>
<feature type="signal peptide" evidence="6">
    <location>
        <begin position="1"/>
        <end position="18"/>
    </location>
</feature>
<feature type="domain" description="Globin" evidence="7">
    <location>
        <begin position="53"/>
        <end position="206"/>
    </location>
</feature>
<dbReference type="Gene3D" id="1.10.490.10">
    <property type="entry name" value="Globins"/>
    <property type="match status" value="1"/>
</dbReference>
<evidence type="ECO:0000256" key="6">
    <source>
        <dbReference type="SAM" id="SignalP"/>
    </source>
</evidence>
<evidence type="ECO:0000313" key="8">
    <source>
        <dbReference type="EMBL" id="KAK9887744.1"/>
    </source>
</evidence>
<gene>
    <name evidence="8" type="ORF">WA026_000059</name>
</gene>
<organism evidence="8 9">
    <name type="scientific">Henosepilachna vigintioctopunctata</name>
    <dbReference type="NCBI Taxonomy" id="420089"/>
    <lineage>
        <taxon>Eukaryota</taxon>
        <taxon>Metazoa</taxon>
        <taxon>Ecdysozoa</taxon>
        <taxon>Arthropoda</taxon>
        <taxon>Hexapoda</taxon>
        <taxon>Insecta</taxon>
        <taxon>Pterygota</taxon>
        <taxon>Neoptera</taxon>
        <taxon>Endopterygota</taxon>
        <taxon>Coleoptera</taxon>
        <taxon>Polyphaga</taxon>
        <taxon>Cucujiformia</taxon>
        <taxon>Coccinelloidea</taxon>
        <taxon>Coccinellidae</taxon>
        <taxon>Epilachninae</taxon>
        <taxon>Epilachnini</taxon>
        <taxon>Henosepilachna</taxon>
    </lineage>
</organism>
<keyword evidence="9" id="KW-1185">Reference proteome</keyword>